<dbReference type="AlphaFoldDB" id="A0A6C0R8N8"/>
<dbReference type="Proteomes" id="UP000474630">
    <property type="component" value="Chromosome"/>
</dbReference>
<sequence length="280" mass="31916">MRYRFLLLIAFLFVFAQSKAQIPFIRHLVNSGFYKEAIYVIEKDTADYSAQQRDSINYYKGWAHYSLKNLQESSSSFLKVSHTSPFYNKSFFFAGYNQTYLGNYNEARSILDRADSSKEPTLWLYNFEISGIEMLNGNWPEAKQYLELVSEENAVLNKQVLALNEIWKEHEQHRKKSPVAAGIMSAIIPGSGKIYAGKTGAGIASMIGNIGFGLITWENYRKSGIADVKTILFGSIFAVNYVSNIYGSVVSVKVIENEHENAIHNQILFQLHIPLRNFFD</sequence>
<proteinExistence type="predicted"/>
<dbReference type="InterPro" id="IPR011990">
    <property type="entry name" value="TPR-like_helical_dom_sf"/>
</dbReference>
<reference evidence="1 2" key="1">
    <citation type="submission" date="2020-02" db="EMBL/GenBank/DDBJ databases">
        <title>Genome sequencing for Draconibacterium sp. strain M1.</title>
        <authorList>
            <person name="Park S.-J."/>
        </authorList>
    </citation>
    <scope>NUCLEOTIDE SEQUENCE [LARGE SCALE GENOMIC DNA]</scope>
    <source>
        <strain evidence="1 2">M1</strain>
    </source>
</reference>
<name>A0A6C0R8N8_9BACT</name>
<organism evidence="1 2">
    <name type="scientific">Draconibacterium halophilum</name>
    <dbReference type="NCBI Taxonomy" id="2706887"/>
    <lineage>
        <taxon>Bacteria</taxon>
        <taxon>Pseudomonadati</taxon>
        <taxon>Bacteroidota</taxon>
        <taxon>Bacteroidia</taxon>
        <taxon>Marinilabiliales</taxon>
        <taxon>Prolixibacteraceae</taxon>
        <taxon>Draconibacterium</taxon>
    </lineage>
</organism>
<evidence type="ECO:0000313" key="1">
    <source>
        <dbReference type="EMBL" id="QIA06818.1"/>
    </source>
</evidence>
<keyword evidence="2" id="KW-1185">Reference proteome</keyword>
<dbReference type="Gene3D" id="1.25.40.10">
    <property type="entry name" value="Tetratricopeptide repeat domain"/>
    <property type="match status" value="1"/>
</dbReference>
<protein>
    <recommendedName>
        <fullName evidence="3">Tetratricopeptide repeat protein</fullName>
    </recommendedName>
</protein>
<dbReference type="EMBL" id="CP048409">
    <property type="protein sequence ID" value="QIA06818.1"/>
    <property type="molecule type" value="Genomic_DNA"/>
</dbReference>
<dbReference type="KEGG" id="drc:G0Q07_03305"/>
<dbReference type="RefSeq" id="WP_163344748.1">
    <property type="nucleotide sequence ID" value="NZ_CP048409.1"/>
</dbReference>
<evidence type="ECO:0000313" key="2">
    <source>
        <dbReference type="Proteomes" id="UP000474630"/>
    </source>
</evidence>
<accession>A0A6C0R8N8</accession>
<gene>
    <name evidence="1" type="ORF">G0Q07_03305</name>
</gene>
<dbReference type="SUPFAM" id="SSF48452">
    <property type="entry name" value="TPR-like"/>
    <property type="match status" value="1"/>
</dbReference>
<evidence type="ECO:0008006" key="3">
    <source>
        <dbReference type="Google" id="ProtNLM"/>
    </source>
</evidence>